<dbReference type="Proteomes" id="UP000321960">
    <property type="component" value="Unassembled WGS sequence"/>
</dbReference>
<gene>
    <name evidence="2" type="ORF">GCM10007888_30540</name>
    <name evidence="1" type="ORF">MOX02_33210</name>
</gene>
<keyword evidence="4" id="KW-1185">Reference proteome</keyword>
<evidence type="ECO:0000313" key="4">
    <source>
        <dbReference type="Proteomes" id="UP001156856"/>
    </source>
</evidence>
<organism evidence="1 3">
    <name type="scientific">Methylobacterium oxalidis</name>
    <dbReference type="NCBI Taxonomy" id="944322"/>
    <lineage>
        <taxon>Bacteria</taxon>
        <taxon>Pseudomonadati</taxon>
        <taxon>Pseudomonadota</taxon>
        <taxon>Alphaproteobacteria</taxon>
        <taxon>Hyphomicrobiales</taxon>
        <taxon>Methylobacteriaceae</taxon>
        <taxon>Methylobacterium</taxon>
    </lineage>
</organism>
<evidence type="ECO:0000313" key="2">
    <source>
        <dbReference type="EMBL" id="GLS64673.1"/>
    </source>
</evidence>
<reference evidence="2" key="1">
    <citation type="journal article" date="2014" name="Int. J. Syst. Evol. Microbiol.">
        <title>Complete genome of a new Firmicutes species belonging to the dominant human colonic microbiota ('Ruminococcus bicirculans') reveals two chromosomes and a selective capacity to utilize plant glucans.</title>
        <authorList>
            <consortium name="NISC Comparative Sequencing Program"/>
            <person name="Wegmann U."/>
            <person name="Louis P."/>
            <person name="Goesmann A."/>
            <person name="Henrissat B."/>
            <person name="Duncan S.H."/>
            <person name="Flint H.J."/>
        </authorList>
    </citation>
    <scope>NUCLEOTIDE SEQUENCE</scope>
    <source>
        <strain evidence="2">NBRC 107715</strain>
    </source>
</reference>
<dbReference type="EMBL" id="BJZU01000065">
    <property type="protein sequence ID" value="GEP05283.1"/>
    <property type="molecule type" value="Genomic_DNA"/>
</dbReference>
<reference evidence="4" key="2">
    <citation type="journal article" date="2019" name="Int. J. Syst. Evol. Microbiol.">
        <title>The Global Catalogue of Microorganisms (GCM) 10K type strain sequencing project: providing services to taxonomists for standard genome sequencing and annotation.</title>
        <authorList>
            <consortium name="The Broad Institute Genomics Platform"/>
            <consortium name="The Broad Institute Genome Sequencing Center for Infectious Disease"/>
            <person name="Wu L."/>
            <person name="Ma J."/>
        </authorList>
    </citation>
    <scope>NUCLEOTIDE SEQUENCE [LARGE SCALE GENOMIC DNA]</scope>
    <source>
        <strain evidence="4">NBRC 107715</strain>
    </source>
</reference>
<proteinExistence type="predicted"/>
<dbReference type="Proteomes" id="UP001156856">
    <property type="component" value="Unassembled WGS sequence"/>
</dbReference>
<dbReference type="EMBL" id="BSPK01000051">
    <property type="protein sequence ID" value="GLS64673.1"/>
    <property type="molecule type" value="Genomic_DNA"/>
</dbReference>
<dbReference type="AlphaFoldDB" id="A0A512J5S9"/>
<accession>A0A512J5S9</accession>
<sequence length="100" mass="10919">MSTANPTYDFETIKSFLGPGDRVLFYKPHRSFGFTIDSDENAAAVHDLLARDLGLDQADIEEMFCNGDGSQIIARIAPSATVRSTTKFGNAFVSNLTPED</sequence>
<name>A0A512J5S9_9HYPH</name>
<reference evidence="1 3" key="3">
    <citation type="submission" date="2019-07" db="EMBL/GenBank/DDBJ databases">
        <title>Whole genome shotgun sequence of Methylobacterium oxalidis NBRC 107715.</title>
        <authorList>
            <person name="Hosoyama A."/>
            <person name="Uohara A."/>
            <person name="Ohji S."/>
            <person name="Ichikawa N."/>
        </authorList>
    </citation>
    <scope>NUCLEOTIDE SEQUENCE [LARGE SCALE GENOMIC DNA]</scope>
    <source>
        <strain evidence="1 3">NBRC 107715</strain>
    </source>
</reference>
<evidence type="ECO:0000313" key="1">
    <source>
        <dbReference type="EMBL" id="GEP05283.1"/>
    </source>
</evidence>
<comment type="caution">
    <text evidence="1">The sequence shown here is derived from an EMBL/GenBank/DDBJ whole genome shotgun (WGS) entry which is preliminary data.</text>
</comment>
<evidence type="ECO:0000313" key="3">
    <source>
        <dbReference type="Proteomes" id="UP000321960"/>
    </source>
</evidence>
<reference evidence="2" key="4">
    <citation type="submission" date="2023-01" db="EMBL/GenBank/DDBJ databases">
        <title>Draft genome sequence of Methylobacterium oxalidis strain NBRC 107715.</title>
        <authorList>
            <person name="Sun Q."/>
            <person name="Mori K."/>
        </authorList>
    </citation>
    <scope>NUCLEOTIDE SEQUENCE</scope>
    <source>
        <strain evidence="2">NBRC 107715</strain>
    </source>
</reference>
<protein>
    <submittedName>
        <fullName evidence="1">Uncharacterized protein</fullName>
    </submittedName>
</protein>